<comment type="caution">
    <text evidence="1">The sequence shown here is derived from an EMBL/GenBank/DDBJ whole genome shotgun (WGS) entry which is preliminary data.</text>
</comment>
<name>A0A4R8UV28_9MICO</name>
<dbReference type="GO" id="GO:0016787">
    <property type="term" value="F:hydrolase activity"/>
    <property type="evidence" value="ECO:0007669"/>
    <property type="project" value="UniProtKB-KW"/>
</dbReference>
<reference evidence="1 2" key="1">
    <citation type="submission" date="2019-03" db="EMBL/GenBank/DDBJ databases">
        <title>Genomics of glacier-inhabiting Cryobacterium strains.</title>
        <authorList>
            <person name="Liu Q."/>
            <person name="Xin Y.-H."/>
        </authorList>
    </citation>
    <scope>NUCLEOTIDE SEQUENCE [LARGE SCALE GENOMIC DNA]</scope>
    <source>
        <strain evidence="1 2">HLT2-23</strain>
    </source>
</reference>
<dbReference type="RefSeq" id="WP_134503881.1">
    <property type="nucleotide sequence ID" value="NZ_SOEY01000028.1"/>
</dbReference>
<gene>
    <name evidence="1" type="ORF">E3O06_13600</name>
</gene>
<keyword evidence="1" id="KW-0378">Hydrolase</keyword>
<dbReference type="SUPFAM" id="SSF53474">
    <property type="entry name" value="alpha/beta-Hydrolases"/>
    <property type="match status" value="1"/>
</dbReference>
<dbReference type="Gene3D" id="3.40.50.1820">
    <property type="entry name" value="alpha/beta hydrolase"/>
    <property type="match status" value="1"/>
</dbReference>
<proteinExistence type="predicted"/>
<protein>
    <submittedName>
        <fullName evidence="1">Alpha/beta hydrolase</fullName>
    </submittedName>
</protein>
<dbReference type="AlphaFoldDB" id="A0A4R8UV28"/>
<dbReference type="InterPro" id="IPR029058">
    <property type="entry name" value="AB_hydrolase_fold"/>
</dbReference>
<organism evidence="1 2">
    <name type="scientific">Cryobacterium glaciale</name>
    <dbReference type="NCBI Taxonomy" id="1259145"/>
    <lineage>
        <taxon>Bacteria</taxon>
        <taxon>Bacillati</taxon>
        <taxon>Actinomycetota</taxon>
        <taxon>Actinomycetes</taxon>
        <taxon>Micrococcales</taxon>
        <taxon>Microbacteriaceae</taxon>
        <taxon>Cryobacterium</taxon>
    </lineage>
</organism>
<accession>A0A4R8UV28</accession>
<evidence type="ECO:0000313" key="2">
    <source>
        <dbReference type="Proteomes" id="UP000298173"/>
    </source>
</evidence>
<sequence>MTVGIRDLLSWAQDYVYAAERQLRAITSRSGPRGFQTGDGCPVVIIPGVYETWKFLQPLITRVHDAGHPVYVVDRLSWNLAPVPDAARHVADLIFEERLAGVVLLAHSKGGLIGKFVMTGHDAGSRIAGMIAVAAPFSGSSYARYMLSPGLRSFAASNEHITGLNANTETNRKITSIFARFDPHIPEGSALAGATNIEIDAGGHFRLLADVRVADAVLTALAGFGQPRDGMSVE</sequence>
<dbReference type="OrthoDB" id="9770427at2"/>
<dbReference type="EMBL" id="SOEY01000028">
    <property type="protein sequence ID" value="TFB71366.1"/>
    <property type="molecule type" value="Genomic_DNA"/>
</dbReference>
<evidence type="ECO:0000313" key="1">
    <source>
        <dbReference type="EMBL" id="TFB71366.1"/>
    </source>
</evidence>
<keyword evidence="2" id="KW-1185">Reference proteome</keyword>
<dbReference type="Proteomes" id="UP000298173">
    <property type="component" value="Unassembled WGS sequence"/>
</dbReference>